<dbReference type="GO" id="GO:0016567">
    <property type="term" value="P:protein ubiquitination"/>
    <property type="evidence" value="ECO:0007669"/>
    <property type="project" value="InterPro"/>
</dbReference>
<evidence type="ECO:0000313" key="15">
    <source>
        <dbReference type="EMBL" id="SDR10641.1"/>
    </source>
</evidence>
<evidence type="ECO:0000256" key="6">
    <source>
        <dbReference type="ARBA" id="ARBA00022723"/>
    </source>
</evidence>
<evidence type="ECO:0000256" key="2">
    <source>
        <dbReference type="ARBA" id="ARBA00004141"/>
    </source>
</evidence>
<name>A0A1H1GBU7_NATTX</name>
<dbReference type="GO" id="GO:0061630">
    <property type="term" value="F:ubiquitin protein ligase activity"/>
    <property type="evidence" value="ECO:0007669"/>
    <property type="project" value="UniProtKB-EC"/>
</dbReference>
<keyword evidence="9" id="KW-0862">Zinc</keyword>
<keyword evidence="5 13" id="KW-0812">Transmembrane</keyword>
<keyword evidence="15" id="KW-0436">Ligase</keyword>
<dbReference type="AlphaFoldDB" id="A0A1H1GBU7"/>
<sequence length="363" mass="38636">MGATAPSVQSTALVTGFDAVALALLLHVWLVVVGLAVWNDDARTGVAWVDRRVHVSTRLYATLLFLAVLAVWLPFAVGQYPVGPANPFGRSRTAFGTFVIAGLLVGVGFYFLGGVVTNLRSYVAFRRSTPTDAGEVTSGSVQVSGTVVPLEEPLEAPVTGGEAVCYRLSATRVVDDDDERLQGDSDYQFGSTSAGATTLDSALVDQTTLLEERRTPFAVRDDTGRVVVDPEGAQLRLDRTASEPVPGDSRPSDPLATHLLESSDLEPTDRNRIYHEEALRPSEEVTVVGIANELSDDATEPTITAGDTVTEFVVAPGCEETTERHFRRTIAGCSIAALASSSVGLSILSWLAGHGWWVPLPGI</sequence>
<evidence type="ECO:0000313" key="16">
    <source>
        <dbReference type="Proteomes" id="UP000198848"/>
    </source>
</evidence>
<evidence type="ECO:0000256" key="5">
    <source>
        <dbReference type="ARBA" id="ARBA00022692"/>
    </source>
</evidence>
<protein>
    <recommendedName>
        <fullName evidence="3">RING-type E3 ubiquitin transferase</fullName>
        <ecNumber evidence="3">2.3.2.27</ecNumber>
    </recommendedName>
</protein>
<comment type="catalytic activity">
    <reaction evidence="1">
        <text>S-ubiquitinyl-[E2 ubiquitin-conjugating enzyme]-L-cysteine + [acceptor protein]-L-lysine = [E2 ubiquitin-conjugating enzyme]-L-cysteine + N(6)-ubiquitinyl-[acceptor protein]-L-lysine.</text>
        <dbReference type="EC" id="2.3.2.27"/>
    </reaction>
</comment>
<keyword evidence="11 13" id="KW-0472">Membrane</keyword>
<dbReference type="RefSeq" id="WP_090381855.1">
    <property type="nucleotide sequence ID" value="NZ_FNLC01000002.1"/>
</dbReference>
<dbReference type="OrthoDB" id="170690at2157"/>
<feature type="transmembrane region" description="Helical" evidence="13">
    <location>
        <begin position="59"/>
        <end position="82"/>
    </location>
</feature>
<evidence type="ECO:0000256" key="13">
    <source>
        <dbReference type="SAM" id="Phobius"/>
    </source>
</evidence>
<evidence type="ECO:0000256" key="8">
    <source>
        <dbReference type="ARBA" id="ARBA00022786"/>
    </source>
</evidence>
<keyword evidence="6" id="KW-0479">Metal-binding</keyword>
<dbReference type="EMBL" id="FNLC01000002">
    <property type="protein sequence ID" value="SDR10641.1"/>
    <property type="molecule type" value="Genomic_DNA"/>
</dbReference>
<evidence type="ECO:0000256" key="10">
    <source>
        <dbReference type="ARBA" id="ARBA00022989"/>
    </source>
</evidence>
<dbReference type="GO" id="GO:0016874">
    <property type="term" value="F:ligase activity"/>
    <property type="evidence" value="ECO:0007669"/>
    <property type="project" value="UniProtKB-KW"/>
</dbReference>
<dbReference type="Proteomes" id="UP000198848">
    <property type="component" value="Unassembled WGS sequence"/>
</dbReference>
<dbReference type="InterPro" id="IPR022170">
    <property type="entry name" value="MUL1-like"/>
</dbReference>
<keyword evidence="16" id="KW-1185">Reference proteome</keyword>
<dbReference type="Pfam" id="PF12483">
    <property type="entry name" value="GIDE"/>
    <property type="match status" value="1"/>
</dbReference>
<organism evidence="15 16">
    <name type="scientific">Natronobacterium texcoconense</name>
    <dbReference type="NCBI Taxonomy" id="1095778"/>
    <lineage>
        <taxon>Archaea</taxon>
        <taxon>Methanobacteriati</taxon>
        <taxon>Methanobacteriota</taxon>
        <taxon>Stenosarchaea group</taxon>
        <taxon>Halobacteria</taxon>
        <taxon>Halobacteriales</taxon>
        <taxon>Natrialbaceae</taxon>
        <taxon>Natronobacterium</taxon>
    </lineage>
</organism>
<proteinExistence type="predicted"/>
<feature type="transmembrane region" description="Helical" evidence="13">
    <location>
        <begin position="94"/>
        <end position="117"/>
    </location>
</feature>
<dbReference type="GO" id="GO:0016020">
    <property type="term" value="C:membrane"/>
    <property type="evidence" value="ECO:0007669"/>
    <property type="project" value="UniProtKB-SubCell"/>
</dbReference>
<evidence type="ECO:0000256" key="1">
    <source>
        <dbReference type="ARBA" id="ARBA00000900"/>
    </source>
</evidence>
<dbReference type="STRING" id="1095778.SAMN04489842_2358"/>
<comment type="subcellular location">
    <subcellularLocation>
        <location evidence="2">Membrane</location>
        <topology evidence="2">Multi-pass membrane protein</topology>
    </subcellularLocation>
</comment>
<feature type="domain" description="E3 Ubiquitin ligase MUL1-like" evidence="14">
    <location>
        <begin position="211"/>
        <end position="345"/>
    </location>
</feature>
<keyword evidence="4" id="KW-0808">Transferase</keyword>
<gene>
    <name evidence="15" type="ORF">SAMN04489842_2358</name>
</gene>
<keyword evidence="7" id="KW-0863">Zinc-finger</keyword>
<evidence type="ECO:0000256" key="3">
    <source>
        <dbReference type="ARBA" id="ARBA00012483"/>
    </source>
</evidence>
<dbReference type="EC" id="2.3.2.27" evidence="3"/>
<feature type="region of interest" description="Disordered" evidence="12">
    <location>
        <begin position="229"/>
        <end position="267"/>
    </location>
</feature>
<dbReference type="GO" id="GO:0008270">
    <property type="term" value="F:zinc ion binding"/>
    <property type="evidence" value="ECO:0007669"/>
    <property type="project" value="UniProtKB-KW"/>
</dbReference>
<keyword evidence="8" id="KW-0833">Ubl conjugation pathway</keyword>
<reference evidence="16" key="1">
    <citation type="submission" date="2016-10" db="EMBL/GenBank/DDBJ databases">
        <authorList>
            <person name="Varghese N."/>
            <person name="Submissions S."/>
        </authorList>
    </citation>
    <scope>NUCLEOTIDE SEQUENCE [LARGE SCALE GENOMIC DNA]</scope>
    <source>
        <strain evidence="16">DSM 24767</strain>
    </source>
</reference>
<evidence type="ECO:0000256" key="7">
    <source>
        <dbReference type="ARBA" id="ARBA00022771"/>
    </source>
</evidence>
<evidence type="ECO:0000259" key="14">
    <source>
        <dbReference type="Pfam" id="PF12483"/>
    </source>
</evidence>
<evidence type="ECO:0000256" key="9">
    <source>
        <dbReference type="ARBA" id="ARBA00022833"/>
    </source>
</evidence>
<accession>A0A1H1GBU7</accession>
<feature type="transmembrane region" description="Helical" evidence="13">
    <location>
        <begin position="330"/>
        <end position="352"/>
    </location>
</feature>
<evidence type="ECO:0000256" key="4">
    <source>
        <dbReference type="ARBA" id="ARBA00022679"/>
    </source>
</evidence>
<evidence type="ECO:0000256" key="11">
    <source>
        <dbReference type="ARBA" id="ARBA00023136"/>
    </source>
</evidence>
<evidence type="ECO:0000256" key="12">
    <source>
        <dbReference type="SAM" id="MobiDB-lite"/>
    </source>
</evidence>
<keyword evidence="10 13" id="KW-1133">Transmembrane helix</keyword>
<feature type="transmembrane region" description="Helical" evidence="13">
    <location>
        <begin position="20"/>
        <end position="38"/>
    </location>
</feature>